<dbReference type="InterPro" id="IPR037066">
    <property type="entry name" value="Plug_dom_sf"/>
</dbReference>
<dbReference type="SUPFAM" id="SSF56935">
    <property type="entry name" value="Porins"/>
    <property type="match status" value="1"/>
</dbReference>
<dbReference type="PROSITE" id="PS52016">
    <property type="entry name" value="TONB_DEPENDENT_REC_3"/>
    <property type="match status" value="1"/>
</dbReference>
<evidence type="ECO:0000256" key="3">
    <source>
        <dbReference type="ARBA" id="ARBA00022452"/>
    </source>
</evidence>
<dbReference type="Pfam" id="PF13620">
    <property type="entry name" value="CarboxypepD_reg"/>
    <property type="match status" value="1"/>
</dbReference>
<dbReference type="Gene3D" id="2.60.40.1120">
    <property type="entry name" value="Carboxypeptidase-like, regulatory domain"/>
    <property type="match status" value="1"/>
</dbReference>
<proteinExistence type="inferred from homology"/>
<evidence type="ECO:0000256" key="6">
    <source>
        <dbReference type="ARBA" id="ARBA00023237"/>
    </source>
</evidence>
<keyword evidence="6 7" id="KW-0998">Cell outer membrane</keyword>
<evidence type="ECO:0000256" key="1">
    <source>
        <dbReference type="ARBA" id="ARBA00004571"/>
    </source>
</evidence>
<keyword evidence="5 7" id="KW-0472">Membrane</keyword>
<feature type="domain" description="TonB-dependent receptor plug" evidence="8">
    <location>
        <begin position="212"/>
        <end position="317"/>
    </location>
</feature>
<dbReference type="EMBL" id="CP107006">
    <property type="protein sequence ID" value="UYQ94813.1"/>
    <property type="molecule type" value="Genomic_DNA"/>
</dbReference>
<evidence type="ECO:0000256" key="7">
    <source>
        <dbReference type="PROSITE-ProRule" id="PRU01360"/>
    </source>
</evidence>
<keyword evidence="3 7" id="KW-1134">Transmembrane beta strand</keyword>
<dbReference type="RefSeq" id="WP_264282645.1">
    <property type="nucleotide sequence ID" value="NZ_CP107006.1"/>
</dbReference>
<dbReference type="InterPro" id="IPR008969">
    <property type="entry name" value="CarboxyPept-like_regulatory"/>
</dbReference>
<keyword evidence="2 7" id="KW-0813">Transport</keyword>
<evidence type="ECO:0000313" key="10">
    <source>
        <dbReference type="Proteomes" id="UP001162741"/>
    </source>
</evidence>
<gene>
    <name evidence="9" type="ORF">MKQ68_06875</name>
</gene>
<dbReference type="NCBIfam" id="TIGR04056">
    <property type="entry name" value="OMP_RagA_SusC"/>
    <property type="match status" value="1"/>
</dbReference>
<evidence type="ECO:0000256" key="5">
    <source>
        <dbReference type="ARBA" id="ARBA00023136"/>
    </source>
</evidence>
<accession>A0ABY6J5C5</accession>
<keyword evidence="10" id="KW-1185">Reference proteome</keyword>
<dbReference type="Proteomes" id="UP001162741">
    <property type="component" value="Chromosome"/>
</dbReference>
<dbReference type="SUPFAM" id="SSF49464">
    <property type="entry name" value="Carboxypeptidase regulatory domain-like"/>
    <property type="match status" value="1"/>
</dbReference>
<organism evidence="9 10">
    <name type="scientific">Chitinophaga horti</name>
    <dbReference type="NCBI Taxonomy" id="2920382"/>
    <lineage>
        <taxon>Bacteria</taxon>
        <taxon>Pseudomonadati</taxon>
        <taxon>Bacteroidota</taxon>
        <taxon>Chitinophagia</taxon>
        <taxon>Chitinophagales</taxon>
        <taxon>Chitinophagaceae</taxon>
        <taxon>Chitinophaga</taxon>
    </lineage>
</organism>
<evidence type="ECO:0000256" key="4">
    <source>
        <dbReference type="ARBA" id="ARBA00022692"/>
    </source>
</evidence>
<evidence type="ECO:0000313" key="9">
    <source>
        <dbReference type="EMBL" id="UYQ94813.1"/>
    </source>
</evidence>
<comment type="similarity">
    <text evidence="7">Belongs to the TonB-dependent receptor family.</text>
</comment>
<protein>
    <submittedName>
        <fullName evidence="9">SusC/RagA family TonB-linked outer membrane protein</fullName>
    </submittedName>
</protein>
<sequence length="1156" mass="128916">MRLTTFLMLMTALHLSAKSVSQSVTFRGREVKLEKIFDAVEKQTGFVFFYDNHRLRNSTGSIDAQHMPLADFMQQLLENKPFTFSIKNQTIFISDKPITHSLVAQAARSPQAITGTVTDERAAPVAGASVTLTPGKARATTNEKGIFLLKDIPEGDYLLEITFLGYETVRRQVTVNGLGAAAIPAIQLKRAAVALDGVAVLSNGYQVLSPERTTGSFVLLDKELLNRSVSTNILDRLNGITSGLIFNKNNTTGSNPSGLSIRGRSTLFANPNPLIVIDNFPYDGDISNINPNDVESITVLKDAAAASIWGAFSGNGVIVITTTRGRYNQEPRLSVNSNVTVGDKPDLFYNRRMSISDYVDLEQFLYGKGFYNARLGTNRTGLPEVAELMHDAAQGKITQDELNTSINRLKTQDYRRGQDQYLYRKSINQQYAVNLTGGGVNNQYAFMAGYDKNLQQLVNDQYSRITLNNNNTWRLLRQKLEVKAGIAFTRSSTRNNTGGFGNYSPYFAFKDGAGNAAISTGARETYRNGYLDTTGQGKLLDWRYRPLDEIDLADNVTNTLDYRINTSFKYRVMKGLDAAVYYQYNANTSDQKTFYSQQTFFTRDLINRFSQLNYNTGALTRAIPLGGIMDTRSTDYAGHHVRGQLTYNNSWGNDHEVSALAGAELKDASGTIATTRQYGYNKENLGNANVNYTGTFPMYYAPMDQRAIPNNNFNYGNFDRFIAYYGNAAYTYKGKYTVSGSARKDASNLFGVNSNQRGVPLWSAGLAWDISRETFYKVSWLPYLKLRATKGYNGNIDKTVYAYITSMMGNNNLYGSLTGAITNPPNPDLRWEKIHMMNFAADFSALKGRVAGSLEFYTKKGTDLLGYSPLAPSTGNSQFKGNTANIKGKGTDIEINTKNTDGVFKWNTNLLFSYYKDELVKYKVKQLQIGYYVNTEMFNPIEGRPLYSLYSYKWAGLDPANGDPRAYLNGEVSKDYIALITNTDFSNLVYNGPLQPTVFGSLRNTFSWRQVSMSCNVMYKFGHYFRRPGIDYSNVVNSGFGFSTDEYAQRWQKPGDEAHTDVPSFQFPLGTVRESMYATSSAVIEKGAHIRLQDIQASYDLPEIATLKGRVRAVRLYVYASNLGLIWKANDKGFDPDYVLTMPPPASVAAGLKIDL</sequence>
<dbReference type="InterPro" id="IPR036942">
    <property type="entry name" value="Beta-barrel_TonB_sf"/>
</dbReference>
<dbReference type="InterPro" id="IPR023996">
    <property type="entry name" value="TonB-dep_OMP_SusC/RagA"/>
</dbReference>
<reference evidence="9" key="1">
    <citation type="submission" date="2022-10" db="EMBL/GenBank/DDBJ databases">
        <title>Chitinophaga sp. nov., isolated from soil.</title>
        <authorList>
            <person name="Jeon C.O."/>
        </authorList>
    </citation>
    <scope>NUCLEOTIDE SEQUENCE</scope>
    <source>
        <strain evidence="9">R8</strain>
    </source>
</reference>
<dbReference type="Gene3D" id="2.170.130.10">
    <property type="entry name" value="TonB-dependent receptor, plug domain"/>
    <property type="match status" value="1"/>
</dbReference>
<dbReference type="InterPro" id="IPR039426">
    <property type="entry name" value="TonB-dep_rcpt-like"/>
</dbReference>
<evidence type="ECO:0000256" key="2">
    <source>
        <dbReference type="ARBA" id="ARBA00022448"/>
    </source>
</evidence>
<comment type="subcellular location">
    <subcellularLocation>
        <location evidence="1 7">Cell outer membrane</location>
        <topology evidence="1 7">Multi-pass membrane protein</topology>
    </subcellularLocation>
</comment>
<dbReference type="Pfam" id="PF07715">
    <property type="entry name" value="Plug"/>
    <property type="match status" value="1"/>
</dbReference>
<dbReference type="InterPro" id="IPR012910">
    <property type="entry name" value="Plug_dom"/>
</dbReference>
<name>A0ABY6J5C5_9BACT</name>
<evidence type="ECO:0000259" key="8">
    <source>
        <dbReference type="Pfam" id="PF07715"/>
    </source>
</evidence>
<dbReference type="Gene3D" id="2.40.170.20">
    <property type="entry name" value="TonB-dependent receptor, beta-barrel domain"/>
    <property type="match status" value="1"/>
</dbReference>
<keyword evidence="4 7" id="KW-0812">Transmembrane</keyword>